<dbReference type="InterPro" id="IPR050634">
    <property type="entry name" value="DNA_Topoisomerase_II"/>
</dbReference>
<evidence type="ECO:0000256" key="6">
    <source>
        <dbReference type="ARBA" id="ARBA00022840"/>
    </source>
</evidence>
<dbReference type="GO" id="GO:0005524">
    <property type="term" value="F:ATP binding"/>
    <property type="evidence" value="ECO:0007669"/>
    <property type="project" value="UniProtKB-KW"/>
</dbReference>
<evidence type="ECO:0000313" key="12">
    <source>
        <dbReference type="EMBL" id="AWY10170.1"/>
    </source>
</evidence>
<dbReference type="Pfam" id="PF00521">
    <property type="entry name" value="DNA_topoisoIV"/>
    <property type="match status" value="1"/>
</dbReference>
<accession>A0A4V0NRV2</accession>
<evidence type="ECO:0000256" key="9">
    <source>
        <dbReference type="ARBA" id="ARBA00023235"/>
    </source>
</evidence>
<dbReference type="InterPro" id="IPR013760">
    <property type="entry name" value="Topo_IIA-like_dom_sf"/>
</dbReference>
<protein>
    <recommendedName>
        <fullName evidence="4">DNA topoisomerase (ATP-hydrolyzing)</fullName>
        <ecNumber evidence="4">5.6.2.2</ecNumber>
    </recommendedName>
</protein>
<dbReference type="EC" id="5.6.2.2" evidence="4"/>
<dbReference type="Gene3D" id="3.90.199.10">
    <property type="entry name" value="Topoisomerase II, domain 5"/>
    <property type="match status" value="1"/>
</dbReference>
<dbReference type="EMBL" id="MH363700">
    <property type="protein sequence ID" value="AWY10170.1"/>
    <property type="molecule type" value="Genomic_DNA"/>
</dbReference>
<evidence type="ECO:0000256" key="2">
    <source>
        <dbReference type="ARBA" id="ARBA00001946"/>
    </source>
</evidence>
<dbReference type="Proteomes" id="UP000305753">
    <property type="component" value="Segment"/>
</dbReference>
<dbReference type="PRINTS" id="PR01158">
    <property type="entry name" value="TOPISMRASEII"/>
</dbReference>
<dbReference type="GO" id="GO:0003677">
    <property type="term" value="F:DNA binding"/>
    <property type="evidence" value="ECO:0007669"/>
    <property type="project" value="UniProtKB-UniRule"/>
</dbReference>
<dbReference type="SMART" id="SM00434">
    <property type="entry name" value="TOP4c"/>
    <property type="match status" value="1"/>
</dbReference>
<dbReference type="PANTHER" id="PTHR10169:SF38">
    <property type="entry name" value="DNA TOPOISOMERASE 2"/>
    <property type="match status" value="1"/>
</dbReference>
<dbReference type="GO" id="GO:0003918">
    <property type="term" value="F:DNA topoisomerase type II (double strand cut, ATP-hydrolyzing) activity"/>
    <property type="evidence" value="ECO:0007669"/>
    <property type="project" value="UniProtKB-EC"/>
</dbReference>
<name>A0A4V0NRV2_9CAUD</name>
<dbReference type="InterPro" id="IPR001154">
    <property type="entry name" value="TopoII_euk"/>
</dbReference>
<dbReference type="PROSITE" id="PS52040">
    <property type="entry name" value="TOPO_IIA"/>
    <property type="match status" value="1"/>
</dbReference>
<dbReference type="InterPro" id="IPR013757">
    <property type="entry name" value="Topo_IIA_A_a_sf"/>
</dbReference>
<dbReference type="Gene3D" id="1.10.268.10">
    <property type="entry name" value="Topoisomerase, domain 3"/>
    <property type="match status" value="1"/>
</dbReference>
<dbReference type="PANTHER" id="PTHR10169">
    <property type="entry name" value="DNA TOPOISOMERASE/GYRASE"/>
    <property type="match status" value="1"/>
</dbReference>
<dbReference type="GO" id="GO:0000819">
    <property type="term" value="P:sister chromatid segregation"/>
    <property type="evidence" value="ECO:0007669"/>
    <property type="project" value="TreeGrafter"/>
</dbReference>
<dbReference type="Gene3D" id="3.30.1360.40">
    <property type="match status" value="1"/>
</dbReference>
<comment type="catalytic activity">
    <reaction evidence="1 10">
        <text>ATP-dependent breakage, passage and rejoining of double-stranded DNA.</text>
        <dbReference type="EC" id="5.6.2.2"/>
    </reaction>
</comment>
<keyword evidence="8 10" id="KW-0238">DNA-binding</keyword>
<evidence type="ECO:0000256" key="1">
    <source>
        <dbReference type="ARBA" id="ARBA00000185"/>
    </source>
</evidence>
<dbReference type="InterPro" id="IPR013758">
    <property type="entry name" value="Topo_IIA_A/C_ab"/>
</dbReference>
<evidence type="ECO:0000256" key="4">
    <source>
        <dbReference type="ARBA" id="ARBA00012895"/>
    </source>
</evidence>
<sequence length="453" mass="52056">MPNTSEQTITQFVETEFKDFSVENTRRMVPSIVDGLKRSQRKAVWAMSQMKGLETVERVGLKAAAMTAYKHGGNNMCGTVINLAKDFPGTNNVPLIRKEGQFGSFIDHDNSSARYIEAEIHDNYRAFFKAEDDDILSHQYDQGKKIEPYYLYPIIPIVLVNGARAVGSGYGTKFPGHKVNDVLIAVLETLSMGRPQTKLVPGYNNYVGDVIRKDSEQIEIRGKLEIKNTTTVVITGIIPNYDQETFKTKQLIPKLDAKEIVDYIDDSNETDGWNITIKYTREALSAHTEESLLESFGLINRDTPNYTLWDFEGKIKKYDCPEDIVVEFVEWRLARNEERRQAMLSKLQSEIDYWTQYLWFLKDYFDNTDKYKACNKQQMLERLLGLGIYDEHADKFIKTPAYKLNAEGITKAEESINNLKAEYKVLQEKTPKSIYLDDLEQLGQYIEEQNNVA</sequence>
<dbReference type="InterPro" id="IPR002205">
    <property type="entry name" value="Topo_IIA_dom_A"/>
</dbReference>
<evidence type="ECO:0000313" key="13">
    <source>
        <dbReference type="Proteomes" id="UP000305753"/>
    </source>
</evidence>
<dbReference type="SUPFAM" id="SSF56719">
    <property type="entry name" value="Type II DNA topoisomerase"/>
    <property type="match status" value="1"/>
</dbReference>
<evidence type="ECO:0000259" key="11">
    <source>
        <dbReference type="PROSITE" id="PS52040"/>
    </source>
</evidence>
<comment type="cofactor">
    <cofactor evidence="2">
        <name>Mg(2+)</name>
        <dbReference type="ChEBI" id="CHEBI:18420"/>
    </cofactor>
</comment>
<keyword evidence="7 10" id="KW-0799">Topoisomerase</keyword>
<evidence type="ECO:0000256" key="3">
    <source>
        <dbReference type="ARBA" id="ARBA00011080"/>
    </source>
</evidence>
<keyword evidence="5" id="KW-0547">Nucleotide-binding</keyword>
<feature type="domain" description="Topo IIA-type catalytic" evidence="11">
    <location>
        <begin position="29"/>
        <end position="439"/>
    </location>
</feature>
<evidence type="ECO:0000256" key="5">
    <source>
        <dbReference type="ARBA" id="ARBA00022741"/>
    </source>
</evidence>
<comment type="similarity">
    <text evidence="3">Belongs to the type II topoisomerase family.</text>
</comment>
<reference evidence="12 13" key="1">
    <citation type="submission" date="2018-05" db="EMBL/GenBank/DDBJ databases">
        <title>Whole genome sequencing of Vibrio phage VP-1.</title>
        <authorList>
            <person name="Nandita M."/>
            <person name="Bhat S.G."/>
        </authorList>
    </citation>
    <scope>NUCLEOTIDE SEQUENCE [LARGE SCALE GENOMIC DNA]</scope>
</reference>
<organism evidence="12 13">
    <name type="scientific">Vibrio phage VP-1</name>
    <dbReference type="NCBI Taxonomy" id="2234088"/>
    <lineage>
        <taxon>Viruses</taxon>
        <taxon>Duplodnaviria</taxon>
        <taxon>Heunggongvirae</taxon>
        <taxon>Uroviricota</taxon>
        <taxon>Caudoviricetes</taxon>
        <taxon>Pantevenvirales</taxon>
        <taxon>Ackermannviridae</taxon>
        <taxon>Vapseptimavirus</taxon>
        <taxon>Vapseptimavirus VAP7</taxon>
    </lineage>
</organism>
<evidence type="ECO:0000256" key="10">
    <source>
        <dbReference type="PROSITE-ProRule" id="PRU01384"/>
    </source>
</evidence>
<feature type="active site" description="O-(5'-phospho-DNA)-tyrosine intermediate" evidence="10">
    <location>
        <position position="115"/>
    </location>
</feature>
<dbReference type="GO" id="GO:0006265">
    <property type="term" value="P:DNA topological change"/>
    <property type="evidence" value="ECO:0007669"/>
    <property type="project" value="UniProtKB-UniRule"/>
</dbReference>
<keyword evidence="9 10" id="KW-0413">Isomerase</keyword>
<evidence type="ECO:0000256" key="8">
    <source>
        <dbReference type="ARBA" id="ARBA00023125"/>
    </source>
</evidence>
<keyword evidence="6" id="KW-0067">ATP-binding</keyword>
<evidence type="ECO:0000256" key="7">
    <source>
        <dbReference type="ARBA" id="ARBA00023029"/>
    </source>
</evidence>
<proteinExistence type="inferred from homology"/>